<evidence type="ECO:0000256" key="4">
    <source>
        <dbReference type="ARBA" id="ARBA00022989"/>
    </source>
</evidence>
<feature type="transmembrane region" description="Helical" evidence="6">
    <location>
        <begin position="89"/>
        <end position="108"/>
    </location>
</feature>
<gene>
    <name evidence="7" type="ORF">Maes01_02051</name>
</gene>
<accession>A0ABP9WQJ8</accession>
<comment type="caution">
    <text evidence="7">The sequence shown here is derived from an EMBL/GenBank/DDBJ whole genome shotgun (WGS) entry which is preliminary data.</text>
</comment>
<feature type="transmembrane region" description="Helical" evidence="6">
    <location>
        <begin position="114"/>
        <end position="130"/>
    </location>
</feature>
<dbReference type="InterPro" id="IPR001734">
    <property type="entry name" value="Na/solute_symporter"/>
</dbReference>
<evidence type="ECO:0000313" key="8">
    <source>
        <dbReference type="Proteomes" id="UP001408594"/>
    </source>
</evidence>
<keyword evidence="5 6" id="KW-0472">Membrane</keyword>
<evidence type="ECO:0000313" key="7">
    <source>
        <dbReference type="EMBL" id="GAA5525481.1"/>
    </source>
</evidence>
<evidence type="ECO:0000256" key="3">
    <source>
        <dbReference type="ARBA" id="ARBA00022692"/>
    </source>
</evidence>
<dbReference type="Gene3D" id="1.20.1730.10">
    <property type="entry name" value="Sodium/glucose cotransporter"/>
    <property type="match status" value="1"/>
</dbReference>
<feature type="transmembrane region" description="Helical" evidence="6">
    <location>
        <begin position="61"/>
        <end position="82"/>
    </location>
</feature>
<evidence type="ECO:0000256" key="5">
    <source>
        <dbReference type="ARBA" id="ARBA00023136"/>
    </source>
</evidence>
<evidence type="ECO:0000256" key="1">
    <source>
        <dbReference type="ARBA" id="ARBA00004141"/>
    </source>
</evidence>
<feature type="transmembrane region" description="Helical" evidence="6">
    <location>
        <begin position="32"/>
        <end position="55"/>
    </location>
</feature>
<dbReference type="Proteomes" id="UP001408594">
    <property type="component" value="Unassembled WGS sequence"/>
</dbReference>
<keyword evidence="3 6" id="KW-0812">Transmembrane</keyword>
<reference evidence="7 8" key="1">
    <citation type="submission" date="2024-02" db="EMBL/GenBank/DDBJ databases">
        <title>Microbulbifer aestuariivivens NBRC 112533.</title>
        <authorList>
            <person name="Ichikawa N."/>
            <person name="Katano-Makiyama Y."/>
            <person name="Hidaka K."/>
        </authorList>
    </citation>
    <scope>NUCLEOTIDE SEQUENCE [LARGE SCALE GENOMIC DNA]</scope>
    <source>
        <strain evidence="7 8">NBRC 112533</strain>
    </source>
</reference>
<organism evidence="7 8">
    <name type="scientific">Microbulbifer aestuariivivens</name>
    <dbReference type="NCBI Taxonomy" id="1908308"/>
    <lineage>
        <taxon>Bacteria</taxon>
        <taxon>Pseudomonadati</taxon>
        <taxon>Pseudomonadota</taxon>
        <taxon>Gammaproteobacteria</taxon>
        <taxon>Cellvibrionales</taxon>
        <taxon>Microbulbiferaceae</taxon>
        <taxon>Microbulbifer</taxon>
    </lineage>
</organism>
<evidence type="ECO:0008006" key="9">
    <source>
        <dbReference type="Google" id="ProtNLM"/>
    </source>
</evidence>
<evidence type="ECO:0000256" key="2">
    <source>
        <dbReference type="ARBA" id="ARBA00006434"/>
    </source>
</evidence>
<protein>
    <recommendedName>
        <fullName evidence="9">FUSC family protein</fullName>
    </recommendedName>
</protein>
<dbReference type="EMBL" id="BAABRT010000015">
    <property type="protein sequence ID" value="GAA5525481.1"/>
    <property type="molecule type" value="Genomic_DNA"/>
</dbReference>
<proteinExistence type="inferred from homology"/>
<comment type="subcellular location">
    <subcellularLocation>
        <location evidence="1">Membrane</location>
        <topology evidence="1">Multi-pass membrane protein</topology>
    </subcellularLocation>
</comment>
<evidence type="ECO:0000256" key="6">
    <source>
        <dbReference type="SAM" id="Phobius"/>
    </source>
</evidence>
<name>A0ABP9WQJ8_9GAMM</name>
<dbReference type="PROSITE" id="PS50283">
    <property type="entry name" value="NA_SOLUT_SYMP_3"/>
    <property type="match status" value="1"/>
</dbReference>
<dbReference type="InterPro" id="IPR038377">
    <property type="entry name" value="Na/Glc_symporter_sf"/>
</dbReference>
<keyword evidence="8" id="KW-1185">Reference proteome</keyword>
<sequence length="151" mass="16132">MEIHELFRASLVVASTISHDLRLQRLLPGRELLLSRLSMVSVAVVAVLIALYLPATIFERVLFAWVAIGAAFGPTILARLAGVSLSADAVFRSIATGFVLAVGLSLLPNSSGDWAERLVPFTMATVMLFIPSMRTRARENAQGNKAAGAPS</sequence>
<comment type="similarity">
    <text evidence="2">Belongs to the sodium:solute symporter (SSF) (TC 2.A.21) family.</text>
</comment>
<keyword evidence="4 6" id="KW-1133">Transmembrane helix</keyword>